<keyword evidence="1" id="KW-1133">Transmembrane helix</keyword>
<feature type="transmembrane region" description="Helical" evidence="1">
    <location>
        <begin position="20"/>
        <end position="39"/>
    </location>
</feature>
<sequence length="85" mass="9749">KERKDLVAVRIIAAANIEQWLLIILYQALVLLTIEYAMAILTVSKVHIERLENIQNEGMLIILGCTMEAPSVAMRFLLDFLIMEY</sequence>
<protein>
    <submittedName>
        <fullName evidence="2">Uncharacterized protein</fullName>
    </submittedName>
</protein>
<dbReference type="EMBL" id="HACG01012716">
    <property type="protein sequence ID" value="CEK59581.1"/>
    <property type="molecule type" value="Transcribed_RNA"/>
</dbReference>
<feature type="transmembrane region" description="Helical" evidence="1">
    <location>
        <begin position="59"/>
        <end position="78"/>
    </location>
</feature>
<keyword evidence="1" id="KW-0472">Membrane</keyword>
<dbReference type="AlphaFoldDB" id="A0A0B6YUV9"/>
<feature type="non-terminal residue" evidence="2">
    <location>
        <position position="1"/>
    </location>
</feature>
<accession>A0A0B6YUV9</accession>
<reference evidence="2" key="1">
    <citation type="submission" date="2014-12" db="EMBL/GenBank/DDBJ databases">
        <title>Insight into the proteome of Arion vulgaris.</title>
        <authorList>
            <person name="Aradska J."/>
            <person name="Bulat T."/>
            <person name="Smidak R."/>
            <person name="Sarate P."/>
            <person name="Gangsoo J."/>
            <person name="Sialana F."/>
            <person name="Bilban M."/>
            <person name="Lubec G."/>
        </authorList>
    </citation>
    <scope>NUCLEOTIDE SEQUENCE</scope>
    <source>
        <tissue evidence="2">Skin</tissue>
    </source>
</reference>
<proteinExistence type="predicted"/>
<keyword evidence="1" id="KW-0812">Transmembrane</keyword>
<organism evidence="2">
    <name type="scientific">Arion vulgaris</name>
    <dbReference type="NCBI Taxonomy" id="1028688"/>
    <lineage>
        <taxon>Eukaryota</taxon>
        <taxon>Metazoa</taxon>
        <taxon>Spiralia</taxon>
        <taxon>Lophotrochozoa</taxon>
        <taxon>Mollusca</taxon>
        <taxon>Gastropoda</taxon>
        <taxon>Heterobranchia</taxon>
        <taxon>Euthyneura</taxon>
        <taxon>Panpulmonata</taxon>
        <taxon>Eupulmonata</taxon>
        <taxon>Stylommatophora</taxon>
        <taxon>Helicina</taxon>
        <taxon>Arionoidea</taxon>
        <taxon>Arionidae</taxon>
        <taxon>Arion</taxon>
    </lineage>
</organism>
<evidence type="ECO:0000256" key="1">
    <source>
        <dbReference type="SAM" id="Phobius"/>
    </source>
</evidence>
<name>A0A0B6YUV9_9EUPU</name>
<gene>
    <name evidence="2" type="primary">ORF36805</name>
</gene>
<evidence type="ECO:0000313" key="2">
    <source>
        <dbReference type="EMBL" id="CEK59581.1"/>
    </source>
</evidence>